<sequence>MVTSRKDVPNIPDAPRSNNNDLLAVVNDSDKADQIPKTSTGSCTPVGSEQLDKASSEASAHPEMGSGEFKSANPTLLQPELARLDRNPNVEVEAIDAPGEENRDEEEGLRPARNFQLMDINVITRKTTGGKSNFPPQASQRNSPEEPEVVVLDSADMNHSSSRSINDGPVSSRTRAGGVHVVSTSGLNKGVTMPLKMGDTVMTTVTTPLKDGAMKKSKLGGTWDANR</sequence>
<comment type="caution">
    <text evidence="2">The sequence shown here is derived from an EMBL/GenBank/DDBJ whole genome shotgun (WGS) entry which is preliminary data.</text>
</comment>
<feature type="compositionally biased region" description="Polar residues" evidence="1">
    <location>
        <begin position="157"/>
        <end position="174"/>
    </location>
</feature>
<name>A0A507D303_9FUNG</name>
<feature type="region of interest" description="Disordered" evidence="1">
    <location>
        <begin position="1"/>
        <end position="72"/>
    </location>
</feature>
<proteinExistence type="predicted"/>
<dbReference type="EMBL" id="QEAM01000133">
    <property type="protein sequence ID" value="TPX45685.1"/>
    <property type="molecule type" value="Genomic_DNA"/>
</dbReference>
<gene>
    <name evidence="2" type="ORF">SeLEV6574_g03732</name>
</gene>
<reference evidence="2 3" key="1">
    <citation type="journal article" date="2019" name="Sci. Rep.">
        <title>Comparative genomics of chytrid fungi reveal insights into the obligate biotrophic and pathogenic lifestyle of Synchytrium endobioticum.</title>
        <authorList>
            <person name="van de Vossenberg B.T.L.H."/>
            <person name="Warris S."/>
            <person name="Nguyen H.D.T."/>
            <person name="van Gent-Pelzer M.P.E."/>
            <person name="Joly D.L."/>
            <person name="van de Geest H.C."/>
            <person name="Bonants P.J.M."/>
            <person name="Smith D.S."/>
            <person name="Levesque C.A."/>
            <person name="van der Lee T.A.J."/>
        </authorList>
    </citation>
    <scope>NUCLEOTIDE SEQUENCE [LARGE SCALE GENOMIC DNA]</scope>
    <source>
        <strain evidence="2 3">LEV6574</strain>
    </source>
</reference>
<evidence type="ECO:0000313" key="3">
    <source>
        <dbReference type="Proteomes" id="UP000320475"/>
    </source>
</evidence>
<feature type="compositionally biased region" description="Polar residues" evidence="1">
    <location>
        <begin position="36"/>
        <end position="47"/>
    </location>
</feature>
<dbReference type="Proteomes" id="UP000320475">
    <property type="component" value="Unassembled WGS sequence"/>
</dbReference>
<feature type="region of interest" description="Disordered" evidence="1">
    <location>
        <begin position="126"/>
        <end position="147"/>
    </location>
</feature>
<evidence type="ECO:0000256" key="1">
    <source>
        <dbReference type="SAM" id="MobiDB-lite"/>
    </source>
</evidence>
<feature type="compositionally biased region" description="Polar residues" evidence="1">
    <location>
        <begin position="126"/>
        <end position="142"/>
    </location>
</feature>
<dbReference type="AlphaFoldDB" id="A0A507D303"/>
<feature type="region of interest" description="Disordered" evidence="1">
    <location>
        <begin position="156"/>
        <end position="175"/>
    </location>
</feature>
<organism evidence="2 3">
    <name type="scientific">Synchytrium endobioticum</name>
    <dbReference type="NCBI Taxonomy" id="286115"/>
    <lineage>
        <taxon>Eukaryota</taxon>
        <taxon>Fungi</taxon>
        <taxon>Fungi incertae sedis</taxon>
        <taxon>Chytridiomycota</taxon>
        <taxon>Chytridiomycota incertae sedis</taxon>
        <taxon>Chytridiomycetes</taxon>
        <taxon>Synchytriales</taxon>
        <taxon>Synchytriaceae</taxon>
        <taxon>Synchytrium</taxon>
    </lineage>
</organism>
<accession>A0A507D303</accession>
<protein>
    <submittedName>
        <fullName evidence="2">Uncharacterized protein</fullName>
    </submittedName>
</protein>
<evidence type="ECO:0000313" key="2">
    <source>
        <dbReference type="EMBL" id="TPX45685.1"/>
    </source>
</evidence>